<dbReference type="Proteomes" id="UP001501475">
    <property type="component" value="Unassembled WGS sequence"/>
</dbReference>
<proteinExistence type="predicted"/>
<organism evidence="6 7">
    <name type="scientific">Nostocoides vanveenii</name>
    <dbReference type="NCBI Taxonomy" id="330835"/>
    <lineage>
        <taxon>Bacteria</taxon>
        <taxon>Bacillati</taxon>
        <taxon>Actinomycetota</taxon>
        <taxon>Actinomycetes</taxon>
        <taxon>Micrococcales</taxon>
        <taxon>Intrasporangiaceae</taxon>
        <taxon>Nostocoides</taxon>
    </lineage>
</organism>
<keyword evidence="2 4" id="KW-0238">DNA-binding</keyword>
<keyword evidence="3" id="KW-0804">Transcription</keyword>
<evidence type="ECO:0000313" key="7">
    <source>
        <dbReference type="Proteomes" id="UP001501475"/>
    </source>
</evidence>
<keyword evidence="7" id="KW-1185">Reference proteome</keyword>
<accession>A0ABP4WM65</accession>
<evidence type="ECO:0000256" key="3">
    <source>
        <dbReference type="ARBA" id="ARBA00023163"/>
    </source>
</evidence>
<evidence type="ECO:0000256" key="1">
    <source>
        <dbReference type="ARBA" id="ARBA00023015"/>
    </source>
</evidence>
<dbReference type="Pfam" id="PF00440">
    <property type="entry name" value="TetR_N"/>
    <property type="match status" value="1"/>
</dbReference>
<dbReference type="PROSITE" id="PS01081">
    <property type="entry name" value="HTH_TETR_1"/>
    <property type="match status" value="1"/>
</dbReference>
<dbReference type="InterPro" id="IPR050109">
    <property type="entry name" value="HTH-type_TetR-like_transc_reg"/>
</dbReference>
<dbReference type="InterPro" id="IPR009057">
    <property type="entry name" value="Homeodomain-like_sf"/>
</dbReference>
<comment type="caution">
    <text evidence="6">The sequence shown here is derived from an EMBL/GenBank/DDBJ whole genome shotgun (WGS) entry which is preliminary data.</text>
</comment>
<dbReference type="SUPFAM" id="SSF46689">
    <property type="entry name" value="Homeodomain-like"/>
    <property type="match status" value="1"/>
</dbReference>
<dbReference type="PRINTS" id="PR00455">
    <property type="entry name" value="HTHTETR"/>
</dbReference>
<keyword evidence="1" id="KW-0805">Transcription regulation</keyword>
<dbReference type="PROSITE" id="PS50977">
    <property type="entry name" value="HTH_TETR_2"/>
    <property type="match status" value="1"/>
</dbReference>
<name>A0ABP4WM65_9MICO</name>
<evidence type="ECO:0000256" key="2">
    <source>
        <dbReference type="ARBA" id="ARBA00023125"/>
    </source>
</evidence>
<dbReference type="InterPro" id="IPR001647">
    <property type="entry name" value="HTH_TetR"/>
</dbReference>
<feature type="domain" description="HTH tetR-type" evidence="5">
    <location>
        <begin position="29"/>
        <end position="89"/>
    </location>
</feature>
<dbReference type="Gene3D" id="1.10.10.60">
    <property type="entry name" value="Homeodomain-like"/>
    <property type="match status" value="1"/>
</dbReference>
<sequence>MSSATAVAVVAPPAGVEDAECGLRERKKRETRAAIHRAALELAHEGGVDALTVDAIAERAGVSPRTFFNYFPTKDDAIIGSGASDLDALATLVAARPAGESVREIVHAIALIRMAALERDPESWAMRRELTLSEPAIGLRFLGVYARADRVLVDALVERTRVASAGALSADEEFAVAVEAHAALGAVRAAIRMHLAGAYAGAPLRELLDRAYALL</sequence>
<protein>
    <recommendedName>
        <fullName evidence="5">HTH tetR-type domain-containing protein</fullName>
    </recommendedName>
</protein>
<dbReference type="Gene3D" id="1.10.357.10">
    <property type="entry name" value="Tetracycline Repressor, domain 2"/>
    <property type="match status" value="1"/>
</dbReference>
<dbReference type="PANTHER" id="PTHR30055:SF238">
    <property type="entry name" value="MYCOFACTOCIN BIOSYNTHESIS TRANSCRIPTIONAL REGULATOR MFTR-RELATED"/>
    <property type="match status" value="1"/>
</dbReference>
<gene>
    <name evidence="6" type="ORF">GCM10009810_14600</name>
</gene>
<dbReference type="EMBL" id="BAAAPN010000035">
    <property type="protein sequence ID" value="GAA1755924.1"/>
    <property type="molecule type" value="Genomic_DNA"/>
</dbReference>
<evidence type="ECO:0000313" key="6">
    <source>
        <dbReference type="EMBL" id="GAA1755924.1"/>
    </source>
</evidence>
<evidence type="ECO:0000256" key="4">
    <source>
        <dbReference type="PROSITE-ProRule" id="PRU00335"/>
    </source>
</evidence>
<dbReference type="InterPro" id="IPR023772">
    <property type="entry name" value="DNA-bd_HTH_TetR-type_CS"/>
</dbReference>
<evidence type="ECO:0000259" key="5">
    <source>
        <dbReference type="PROSITE" id="PS50977"/>
    </source>
</evidence>
<dbReference type="RefSeq" id="WP_324386654.1">
    <property type="nucleotide sequence ID" value="NZ_BAAAPN010000035.1"/>
</dbReference>
<feature type="DNA-binding region" description="H-T-H motif" evidence="4">
    <location>
        <begin position="52"/>
        <end position="71"/>
    </location>
</feature>
<dbReference type="PANTHER" id="PTHR30055">
    <property type="entry name" value="HTH-TYPE TRANSCRIPTIONAL REGULATOR RUTR"/>
    <property type="match status" value="1"/>
</dbReference>
<reference evidence="7" key="1">
    <citation type="journal article" date="2019" name="Int. J. Syst. Evol. Microbiol.">
        <title>The Global Catalogue of Microorganisms (GCM) 10K type strain sequencing project: providing services to taxonomists for standard genome sequencing and annotation.</title>
        <authorList>
            <consortium name="The Broad Institute Genomics Platform"/>
            <consortium name="The Broad Institute Genome Sequencing Center for Infectious Disease"/>
            <person name="Wu L."/>
            <person name="Ma J."/>
        </authorList>
    </citation>
    <scope>NUCLEOTIDE SEQUENCE [LARGE SCALE GENOMIC DNA]</scope>
    <source>
        <strain evidence="7">JCM 15591</strain>
    </source>
</reference>